<evidence type="ECO:0000313" key="4">
    <source>
        <dbReference type="Proteomes" id="UP000229897"/>
    </source>
</evidence>
<feature type="region of interest" description="Disordered" evidence="1">
    <location>
        <begin position="241"/>
        <end position="268"/>
    </location>
</feature>
<accession>A0A2D2DQQ4</accession>
<evidence type="ECO:0000259" key="2">
    <source>
        <dbReference type="Pfam" id="PF10988"/>
    </source>
</evidence>
<organism evidence="3 4">
    <name type="scientific">Massilia violaceinigra</name>
    <dbReference type="NCBI Taxonomy" id="2045208"/>
    <lineage>
        <taxon>Bacteria</taxon>
        <taxon>Pseudomonadati</taxon>
        <taxon>Pseudomonadota</taxon>
        <taxon>Betaproteobacteria</taxon>
        <taxon>Burkholderiales</taxon>
        <taxon>Oxalobacteraceae</taxon>
        <taxon>Telluria group</taxon>
        <taxon>Massilia</taxon>
    </lineage>
</organism>
<dbReference type="InterPro" id="IPR021255">
    <property type="entry name" value="DUF2807"/>
</dbReference>
<dbReference type="OrthoDB" id="8742282at2"/>
<dbReference type="KEGG" id="mass:CR152_24270"/>
<dbReference type="EMBL" id="CP024608">
    <property type="protein sequence ID" value="ATQ77283.1"/>
    <property type="molecule type" value="Genomic_DNA"/>
</dbReference>
<evidence type="ECO:0000313" key="3">
    <source>
        <dbReference type="EMBL" id="ATQ77283.1"/>
    </source>
</evidence>
<dbReference type="PANTHER" id="PTHR39200">
    <property type="entry name" value="HYPOTHETICAL EXPORTED PROTEIN"/>
    <property type="match status" value="1"/>
</dbReference>
<dbReference type="AlphaFoldDB" id="A0A2D2DQQ4"/>
<dbReference type="Proteomes" id="UP000229897">
    <property type="component" value="Chromosome"/>
</dbReference>
<dbReference type="Pfam" id="PF10988">
    <property type="entry name" value="DUF2807"/>
    <property type="match status" value="1"/>
</dbReference>
<dbReference type="RefSeq" id="WP_099879314.1">
    <property type="nucleotide sequence ID" value="NZ_CP024608.1"/>
</dbReference>
<gene>
    <name evidence="3" type="ORF">CR152_24270</name>
</gene>
<evidence type="ECO:0000256" key="1">
    <source>
        <dbReference type="SAM" id="MobiDB-lite"/>
    </source>
</evidence>
<feature type="domain" description="Putative auto-transporter adhesin head GIN" evidence="2">
    <location>
        <begin position="54"/>
        <end position="252"/>
    </location>
</feature>
<dbReference type="PANTHER" id="PTHR39200:SF1">
    <property type="entry name" value="AUTO-TRANSPORTER ADHESIN HEAD GIN DOMAIN-CONTAINING PROTEIN-RELATED"/>
    <property type="match status" value="1"/>
</dbReference>
<reference evidence="3" key="1">
    <citation type="submission" date="2017-10" db="EMBL/GenBank/DDBJ databases">
        <title>Massilia psychrophilum sp. nov., a novel purple-pigmented bacterium isolated from Tianshan glacier, Xinjiang Municipality, China.</title>
        <authorList>
            <person name="Wang H."/>
        </authorList>
    </citation>
    <scope>NUCLEOTIDE SEQUENCE [LARGE SCALE GENOMIC DNA]</scope>
    <source>
        <strain evidence="3">B2</strain>
    </source>
</reference>
<keyword evidence="4" id="KW-1185">Reference proteome</keyword>
<proteinExistence type="predicted"/>
<feature type="compositionally biased region" description="Polar residues" evidence="1">
    <location>
        <begin position="258"/>
        <end position="268"/>
    </location>
</feature>
<name>A0A2D2DQQ4_9BURK</name>
<sequence length="268" mass="27859">MRSLIKVGFGLLLLAFVLIALFYGMLRAQGTTRPANPEGRVVASEARHVGNDVTSVVLGGPIDMTLRQGAVASLTVRGEQRLLGNIATVSEGNTLHIETKGMLLHHKQPLQVVLVLPSIDSVRIHGSGDSTINGFSGDKIALQLHGSGDVKFNGRYRAVEAGLQGSGDIELNGGNSDKVEVSVIGSGSMTVVGAAKQFKVAQTGSGDLDAEHLSADTVAVELMGSGSAVVQARKSATVNLRGSGDVNVHGNPDERNVTRNGSGDVTFE</sequence>
<dbReference type="Gene3D" id="2.160.20.120">
    <property type="match status" value="1"/>
</dbReference>
<protein>
    <submittedName>
        <fullName evidence="3">DUF2807 domain-containing protein</fullName>
    </submittedName>
</protein>